<name>A0A5C9A2C8_9GAMM</name>
<keyword evidence="3" id="KW-1185">Reference proteome</keyword>
<keyword evidence="1" id="KW-0732">Signal</keyword>
<feature type="signal peptide" evidence="1">
    <location>
        <begin position="1"/>
        <end position="20"/>
    </location>
</feature>
<evidence type="ECO:0000313" key="3">
    <source>
        <dbReference type="Proteomes" id="UP000321933"/>
    </source>
</evidence>
<feature type="chain" id="PRO_5023068863" description="Serine hydrolase" evidence="1">
    <location>
        <begin position="21"/>
        <end position="435"/>
    </location>
</feature>
<dbReference type="InterPro" id="IPR012338">
    <property type="entry name" value="Beta-lactam/transpept-like"/>
</dbReference>
<organism evidence="2 3">
    <name type="scientific">Parahaliea aestuarii</name>
    <dbReference type="NCBI Taxonomy" id="1852021"/>
    <lineage>
        <taxon>Bacteria</taxon>
        <taxon>Pseudomonadati</taxon>
        <taxon>Pseudomonadota</taxon>
        <taxon>Gammaproteobacteria</taxon>
        <taxon>Cellvibrionales</taxon>
        <taxon>Halieaceae</taxon>
        <taxon>Parahaliea</taxon>
    </lineage>
</organism>
<evidence type="ECO:0000256" key="1">
    <source>
        <dbReference type="SAM" id="SignalP"/>
    </source>
</evidence>
<comment type="caution">
    <text evidence="2">The sequence shown here is derived from an EMBL/GenBank/DDBJ whole genome shotgun (WGS) entry which is preliminary data.</text>
</comment>
<dbReference type="EMBL" id="VRYZ01000001">
    <property type="protein sequence ID" value="TXS95033.1"/>
    <property type="molecule type" value="Genomic_DNA"/>
</dbReference>
<dbReference type="Gene3D" id="3.40.710.10">
    <property type="entry name" value="DD-peptidase/beta-lactamase superfamily"/>
    <property type="match status" value="1"/>
</dbReference>
<dbReference type="AlphaFoldDB" id="A0A5C9A2C8"/>
<dbReference type="SUPFAM" id="SSF56601">
    <property type="entry name" value="beta-lactamase/transpeptidase-like"/>
    <property type="match status" value="1"/>
</dbReference>
<sequence length="435" mass="48190">MSRLLLCTLLTGLFVQQAQAYPLDGYADTGIRRVEGSRLAHEGVIQDVRQPPGALLPTAAVDLRLRDYPGLVLPEPDAELVGQVRQILDAEHIDSYAIALLDISDPDNPVYAEHRGDHRQNVGSVGKLLAALGLFEALAEAWPDNDERVAVLRNSELLADDFAHSDHHTIRVFDVPSRTLVRRPMQDGDRGSLWEYLDWTLSVSSNSTAAMVMRDAMMLKALGRDYPPPPERVSAFFSSRSRADLTALFQQTFWAPVSDNGLSLAEFRQGSFFTAGGKRRVDGGGNSYASARGLMKFALKMEQGGLVDDWSSLQLKRLLYMTERRIRYASAPELSDAAVYFKSGSLYRCQKEEGFTCHPYHGNVYNYMNSLAIVEDEVDGRRLHYIAVVLSNVLKRNGAVDHQTLGGAIHRLMRQRHTAPALAEEPAMAPSGPGH</sequence>
<protein>
    <recommendedName>
        <fullName evidence="4">Serine hydrolase</fullName>
    </recommendedName>
</protein>
<evidence type="ECO:0008006" key="4">
    <source>
        <dbReference type="Google" id="ProtNLM"/>
    </source>
</evidence>
<gene>
    <name evidence="2" type="ORF">FVW59_03810</name>
</gene>
<accession>A0A5C9A2C8</accession>
<reference evidence="2 3" key="1">
    <citation type="submission" date="2019-08" db="EMBL/GenBank/DDBJ databases">
        <title>Parahaliea maris sp. nov., isolated from the surface seawater.</title>
        <authorList>
            <person name="Liu Y."/>
        </authorList>
    </citation>
    <scope>NUCLEOTIDE SEQUENCE [LARGE SCALE GENOMIC DNA]</scope>
    <source>
        <strain evidence="2 3">S2-26</strain>
    </source>
</reference>
<dbReference type="OrthoDB" id="5289215at2"/>
<proteinExistence type="predicted"/>
<dbReference type="Proteomes" id="UP000321933">
    <property type="component" value="Unassembled WGS sequence"/>
</dbReference>
<evidence type="ECO:0000313" key="2">
    <source>
        <dbReference type="EMBL" id="TXS95033.1"/>
    </source>
</evidence>
<dbReference type="RefSeq" id="WP_148062873.1">
    <property type="nucleotide sequence ID" value="NZ_VRYZ01000001.1"/>
</dbReference>